<dbReference type="Pfam" id="PF04542">
    <property type="entry name" value="Sigma70_r2"/>
    <property type="match status" value="1"/>
</dbReference>
<comment type="caution">
    <text evidence="8">The sequence shown here is derived from an EMBL/GenBank/DDBJ whole genome shotgun (WGS) entry which is preliminary data.</text>
</comment>
<proteinExistence type="inferred from homology"/>
<dbReference type="AlphaFoldDB" id="A0A2M8PDI6"/>
<dbReference type="Gene3D" id="1.10.10.10">
    <property type="entry name" value="Winged helix-like DNA-binding domain superfamily/Winged helix DNA-binding domain"/>
    <property type="match status" value="1"/>
</dbReference>
<organism evidence="8 9">
    <name type="scientific">Candidatus Thermofonsia Clade 1 bacterium</name>
    <dbReference type="NCBI Taxonomy" id="2364210"/>
    <lineage>
        <taxon>Bacteria</taxon>
        <taxon>Bacillati</taxon>
        <taxon>Chloroflexota</taxon>
        <taxon>Candidatus Thermofontia</taxon>
        <taxon>Candidatus Thermofonsia Clade 1</taxon>
    </lineage>
</organism>
<evidence type="ECO:0000313" key="9">
    <source>
        <dbReference type="Proteomes" id="UP000229681"/>
    </source>
</evidence>
<keyword evidence="5" id="KW-0804">Transcription</keyword>
<evidence type="ECO:0000256" key="1">
    <source>
        <dbReference type="ARBA" id="ARBA00010641"/>
    </source>
</evidence>
<accession>A0A2M8PDI6</accession>
<dbReference type="GO" id="GO:0006352">
    <property type="term" value="P:DNA-templated transcription initiation"/>
    <property type="evidence" value="ECO:0007669"/>
    <property type="project" value="InterPro"/>
</dbReference>
<evidence type="ECO:0000256" key="3">
    <source>
        <dbReference type="ARBA" id="ARBA00023082"/>
    </source>
</evidence>
<sequence>MERQREQALIRAAQRGDQNAFAALYRAYVDKIYRYILLRVESAQTAEDLTAEVFLRMLESLPKYEDRSTPLLVWLYRIAHARVIDHYRRYRRTAEQAALDSVEIRTDLDLDSGLVSQYRADQLRAALSQLTDSQRQVIILRFVEGYNLEATAQVMNKTVDAIKALQYRALQALAAALRAQGYEE</sequence>
<keyword evidence="3" id="KW-0731">Sigma factor</keyword>
<dbReference type="GO" id="GO:0003677">
    <property type="term" value="F:DNA binding"/>
    <property type="evidence" value="ECO:0007669"/>
    <property type="project" value="UniProtKB-KW"/>
</dbReference>
<dbReference type="PANTHER" id="PTHR43133:SF57">
    <property type="entry name" value="RNA POLYMERASE SIGMA-70 FACTOR"/>
    <property type="match status" value="1"/>
</dbReference>
<dbReference type="InterPro" id="IPR036388">
    <property type="entry name" value="WH-like_DNA-bd_sf"/>
</dbReference>
<feature type="domain" description="RNA polymerase sigma-70 region 2" evidence="6">
    <location>
        <begin position="24"/>
        <end position="93"/>
    </location>
</feature>
<evidence type="ECO:0000256" key="4">
    <source>
        <dbReference type="ARBA" id="ARBA00023125"/>
    </source>
</evidence>
<keyword evidence="4" id="KW-0238">DNA-binding</keyword>
<comment type="similarity">
    <text evidence="1">Belongs to the sigma-70 factor family. ECF subfamily.</text>
</comment>
<evidence type="ECO:0000256" key="5">
    <source>
        <dbReference type="ARBA" id="ARBA00023163"/>
    </source>
</evidence>
<dbReference type="Gene3D" id="1.10.1740.10">
    <property type="match status" value="1"/>
</dbReference>
<dbReference type="InterPro" id="IPR013324">
    <property type="entry name" value="RNA_pol_sigma_r3/r4-like"/>
</dbReference>
<dbReference type="SUPFAM" id="SSF88659">
    <property type="entry name" value="Sigma3 and sigma4 domains of RNA polymerase sigma factors"/>
    <property type="match status" value="1"/>
</dbReference>
<feature type="domain" description="RNA polymerase sigma-70 region 4" evidence="7">
    <location>
        <begin position="126"/>
        <end position="173"/>
    </location>
</feature>
<dbReference type="NCBIfam" id="TIGR02937">
    <property type="entry name" value="sigma70-ECF"/>
    <property type="match status" value="1"/>
</dbReference>
<dbReference type="InterPro" id="IPR007627">
    <property type="entry name" value="RNA_pol_sigma70_r2"/>
</dbReference>
<dbReference type="SUPFAM" id="SSF88946">
    <property type="entry name" value="Sigma2 domain of RNA polymerase sigma factors"/>
    <property type="match status" value="1"/>
</dbReference>
<evidence type="ECO:0000259" key="6">
    <source>
        <dbReference type="Pfam" id="PF04542"/>
    </source>
</evidence>
<dbReference type="PANTHER" id="PTHR43133">
    <property type="entry name" value="RNA POLYMERASE ECF-TYPE SIGMA FACTO"/>
    <property type="match status" value="1"/>
</dbReference>
<reference evidence="8 9" key="1">
    <citation type="submission" date="2017-11" db="EMBL/GenBank/DDBJ databases">
        <title>Evolution of Phototrophy in the Chloroflexi Phylum Driven by Horizontal Gene Transfer.</title>
        <authorList>
            <person name="Ward L.M."/>
            <person name="Hemp J."/>
            <person name="Shih P.M."/>
            <person name="Mcglynn S.E."/>
            <person name="Fischer W."/>
        </authorList>
    </citation>
    <scope>NUCLEOTIDE SEQUENCE [LARGE SCALE GENOMIC DNA]</scope>
    <source>
        <strain evidence="8">JP3_13</strain>
    </source>
</reference>
<evidence type="ECO:0000256" key="2">
    <source>
        <dbReference type="ARBA" id="ARBA00023015"/>
    </source>
</evidence>
<evidence type="ECO:0000313" key="8">
    <source>
        <dbReference type="EMBL" id="PJF35609.1"/>
    </source>
</evidence>
<evidence type="ECO:0000259" key="7">
    <source>
        <dbReference type="Pfam" id="PF04545"/>
    </source>
</evidence>
<dbReference type="Pfam" id="PF04545">
    <property type="entry name" value="Sigma70_r4"/>
    <property type="match status" value="1"/>
</dbReference>
<keyword evidence="2" id="KW-0805">Transcription regulation</keyword>
<dbReference type="Proteomes" id="UP000229681">
    <property type="component" value="Unassembled WGS sequence"/>
</dbReference>
<name>A0A2M8PDI6_9CHLR</name>
<dbReference type="EMBL" id="PGTM01000132">
    <property type="protein sequence ID" value="PJF35609.1"/>
    <property type="molecule type" value="Genomic_DNA"/>
</dbReference>
<dbReference type="InterPro" id="IPR013325">
    <property type="entry name" value="RNA_pol_sigma_r2"/>
</dbReference>
<dbReference type="InterPro" id="IPR007630">
    <property type="entry name" value="RNA_pol_sigma70_r4"/>
</dbReference>
<dbReference type="InterPro" id="IPR014284">
    <property type="entry name" value="RNA_pol_sigma-70_dom"/>
</dbReference>
<dbReference type="GO" id="GO:0016987">
    <property type="term" value="F:sigma factor activity"/>
    <property type="evidence" value="ECO:0007669"/>
    <property type="project" value="UniProtKB-KW"/>
</dbReference>
<protein>
    <submittedName>
        <fullName evidence="8">RNA polymerase subunit sigma-24</fullName>
    </submittedName>
</protein>
<dbReference type="InterPro" id="IPR039425">
    <property type="entry name" value="RNA_pol_sigma-70-like"/>
</dbReference>
<gene>
    <name evidence="8" type="ORF">CUN49_09710</name>
</gene>